<evidence type="ECO:0000256" key="5">
    <source>
        <dbReference type="SAM" id="Phobius"/>
    </source>
</evidence>
<dbReference type="EMBL" id="BHYL01000012">
    <property type="protein sequence ID" value="GCD18572.1"/>
    <property type="molecule type" value="Genomic_DNA"/>
</dbReference>
<dbReference type="RefSeq" id="WP_124341127.1">
    <property type="nucleotide sequence ID" value="NZ_BHYL01000012.1"/>
</dbReference>
<keyword evidence="2 5" id="KW-0812">Transmembrane</keyword>
<feature type="transmembrane region" description="Helical" evidence="5">
    <location>
        <begin position="195"/>
        <end position="216"/>
    </location>
</feature>
<feature type="transmembrane region" description="Helical" evidence="5">
    <location>
        <begin position="306"/>
        <end position="326"/>
    </location>
</feature>
<evidence type="ECO:0000313" key="8">
    <source>
        <dbReference type="Proteomes" id="UP000288246"/>
    </source>
</evidence>
<feature type="transmembrane region" description="Helical" evidence="5">
    <location>
        <begin position="86"/>
        <end position="111"/>
    </location>
</feature>
<feature type="transmembrane region" description="Helical" evidence="5">
    <location>
        <begin position="425"/>
        <end position="444"/>
    </location>
</feature>
<evidence type="ECO:0000256" key="2">
    <source>
        <dbReference type="ARBA" id="ARBA00022692"/>
    </source>
</evidence>
<feature type="domain" description="O-antigen ligase-related" evidence="6">
    <location>
        <begin position="265"/>
        <end position="405"/>
    </location>
</feature>
<evidence type="ECO:0000313" key="7">
    <source>
        <dbReference type="EMBL" id="GCD18572.1"/>
    </source>
</evidence>
<evidence type="ECO:0000256" key="1">
    <source>
        <dbReference type="ARBA" id="ARBA00004141"/>
    </source>
</evidence>
<feature type="transmembrane region" description="Helical" evidence="5">
    <location>
        <begin position="123"/>
        <end position="145"/>
    </location>
</feature>
<dbReference type="AlphaFoldDB" id="A0A401UVE0"/>
<keyword evidence="4 5" id="KW-0472">Membrane</keyword>
<name>A0A401UVE0_9CELL</name>
<sequence length="470" mass="48095">MSLRVAPLRAPVRPAGTRPTATATLVTVAACLVALVVGAVAVRSPLLGGILAALALTVAFPWPVLVASLGWVLLVRPGAELVNVELGGLVLTDVDAAVLLTVVAALVVAVWPDGRPRTLTGTVDVAPTVLTSADWLWVLAWPVWLVARAVLPEVGTAAVGSAALVDLRLLEAFLLLVPLAVVVRRRGALVVVRGLVALAALASVIAAAGAVALRSGLVGPGELPVVNLSGAAARDVRPGAEIVVVMAAVVLLLSRRVAGRARPALVALLGLELFVSQTLSMILAVAAGVGATLLAGWNKASLGVRLGAAVLLLVALALVSGVLDPGGRYDLAQRSEQVSGQYRLSEIQTMTAAITETPLTTLVGPGVGTELAFAGEFVNSVKRDSHDVYLTIALKTGLVGVVLFVVPLLRAALRAFRRGGEVGRALAGACVAVLVVSLTVPWWWTVNGMGAVLALYVATAAYGNRPRTTS</sequence>
<evidence type="ECO:0000256" key="3">
    <source>
        <dbReference type="ARBA" id="ARBA00022989"/>
    </source>
</evidence>
<dbReference type="GO" id="GO:0016020">
    <property type="term" value="C:membrane"/>
    <property type="evidence" value="ECO:0007669"/>
    <property type="project" value="UniProtKB-SubCell"/>
</dbReference>
<feature type="transmembrane region" description="Helical" evidence="5">
    <location>
        <begin position="157"/>
        <end position="183"/>
    </location>
</feature>
<accession>A0A401UVE0</accession>
<keyword evidence="3 5" id="KW-1133">Transmembrane helix</keyword>
<feature type="transmembrane region" description="Helical" evidence="5">
    <location>
        <begin position="20"/>
        <end position="42"/>
    </location>
</feature>
<feature type="transmembrane region" description="Helical" evidence="5">
    <location>
        <begin position="265"/>
        <end position="294"/>
    </location>
</feature>
<evidence type="ECO:0000256" key="4">
    <source>
        <dbReference type="ARBA" id="ARBA00023136"/>
    </source>
</evidence>
<feature type="transmembrane region" description="Helical" evidence="5">
    <location>
        <begin position="388"/>
        <end position="413"/>
    </location>
</feature>
<dbReference type="InterPro" id="IPR007016">
    <property type="entry name" value="O-antigen_ligase-rel_domated"/>
</dbReference>
<dbReference type="Pfam" id="PF04932">
    <property type="entry name" value="Wzy_C"/>
    <property type="match status" value="1"/>
</dbReference>
<evidence type="ECO:0000259" key="6">
    <source>
        <dbReference type="Pfam" id="PF04932"/>
    </source>
</evidence>
<comment type="caution">
    <text evidence="7">The sequence shown here is derived from an EMBL/GenBank/DDBJ whole genome shotgun (WGS) entry which is preliminary data.</text>
</comment>
<comment type="subcellular location">
    <subcellularLocation>
        <location evidence="1">Membrane</location>
        <topology evidence="1">Multi-pass membrane protein</topology>
    </subcellularLocation>
</comment>
<dbReference type="Proteomes" id="UP000288246">
    <property type="component" value="Unassembled WGS sequence"/>
</dbReference>
<protein>
    <recommendedName>
        <fullName evidence="6">O-antigen ligase-related domain-containing protein</fullName>
    </recommendedName>
</protein>
<gene>
    <name evidence="7" type="ORF">CTKZ_01340</name>
</gene>
<reference evidence="7 8" key="1">
    <citation type="submission" date="2018-11" db="EMBL/GenBank/DDBJ databases">
        <title>Draft genome sequence of Cellulomonas takizawaensis strain TKZ-21.</title>
        <authorList>
            <person name="Yamamura H."/>
            <person name="Hayashi T."/>
            <person name="Hamada M."/>
            <person name="Serisawa Y."/>
            <person name="Matsuyama K."/>
            <person name="Nakagawa Y."/>
            <person name="Otoguro M."/>
            <person name="Yanagida F."/>
            <person name="Hayakawa M."/>
        </authorList>
    </citation>
    <scope>NUCLEOTIDE SEQUENCE [LARGE SCALE GENOMIC DNA]</scope>
    <source>
        <strain evidence="7 8">TKZ-21</strain>
    </source>
</reference>
<feature type="transmembrane region" description="Helical" evidence="5">
    <location>
        <begin position="49"/>
        <end position="74"/>
    </location>
</feature>
<keyword evidence="8" id="KW-1185">Reference proteome</keyword>
<organism evidence="7 8">
    <name type="scientific">Cellulomonas algicola</name>
    <dbReference type="NCBI Taxonomy" id="2071633"/>
    <lineage>
        <taxon>Bacteria</taxon>
        <taxon>Bacillati</taxon>
        <taxon>Actinomycetota</taxon>
        <taxon>Actinomycetes</taxon>
        <taxon>Micrococcales</taxon>
        <taxon>Cellulomonadaceae</taxon>
        <taxon>Cellulomonas</taxon>
    </lineage>
</organism>
<dbReference type="PROSITE" id="PS51257">
    <property type="entry name" value="PROKAR_LIPOPROTEIN"/>
    <property type="match status" value="1"/>
</dbReference>
<proteinExistence type="predicted"/>